<keyword evidence="4" id="KW-0732">Signal</keyword>
<evidence type="ECO:0000313" key="10">
    <source>
        <dbReference type="EMBL" id="KAK7514047.1"/>
    </source>
</evidence>
<feature type="compositionally biased region" description="Polar residues" evidence="7">
    <location>
        <begin position="1066"/>
        <end position="1086"/>
    </location>
</feature>
<gene>
    <name evidence="10" type="ORF">IWZ03DRAFT_383706</name>
</gene>
<feature type="compositionally biased region" description="Low complexity" evidence="7">
    <location>
        <begin position="25"/>
        <end position="44"/>
    </location>
</feature>
<feature type="transmembrane region" description="Helical" evidence="8">
    <location>
        <begin position="261"/>
        <end position="286"/>
    </location>
</feature>
<keyword evidence="5 8" id="KW-1133">Transmembrane helix</keyword>
<proteinExistence type="inferred from homology"/>
<name>A0ABR1KJQ4_9PEZI</name>
<accession>A0ABR1KJQ4</accession>
<dbReference type="InterPro" id="IPR032800">
    <property type="entry name" value="TRP_N"/>
</dbReference>
<evidence type="ECO:0000313" key="11">
    <source>
        <dbReference type="Proteomes" id="UP001363622"/>
    </source>
</evidence>
<comment type="subcellular location">
    <subcellularLocation>
        <location evidence="1">Membrane</location>
        <topology evidence="1">Multi-pass membrane protein</topology>
    </subcellularLocation>
</comment>
<feature type="transmembrane region" description="Helical" evidence="8">
    <location>
        <begin position="396"/>
        <end position="421"/>
    </location>
</feature>
<dbReference type="Pfam" id="PF06011">
    <property type="entry name" value="TRP"/>
    <property type="match status" value="1"/>
</dbReference>
<feature type="transmembrane region" description="Helical" evidence="8">
    <location>
        <begin position="556"/>
        <end position="576"/>
    </location>
</feature>
<feature type="region of interest" description="Disordered" evidence="7">
    <location>
        <begin position="1"/>
        <end position="52"/>
    </location>
</feature>
<evidence type="ECO:0000256" key="2">
    <source>
        <dbReference type="ARBA" id="ARBA00010642"/>
    </source>
</evidence>
<dbReference type="PANTHER" id="PTHR31145">
    <property type="entry name" value="INTEGRAL MEMBRANE PROTEIN (AFU_ORTHOLOGUE AFUA_7G01610)"/>
    <property type="match status" value="1"/>
</dbReference>
<dbReference type="PANTHER" id="PTHR31145:SF6">
    <property type="entry name" value="INTEGRAL MEMBRANE PROTEIN (AFU_ORTHOLOGUE AFUA_7G01610)"/>
    <property type="match status" value="1"/>
</dbReference>
<feature type="transmembrane region" description="Helical" evidence="8">
    <location>
        <begin position="619"/>
        <end position="641"/>
    </location>
</feature>
<feature type="region of interest" description="Disordered" evidence="7">
    <location>
        <begin position="744"/>
        <end position="846"/>
    </location>
</feature>
<feature type="compositionally biased region" description="Low complexity" evidence="7">
    <location>
        <begin position="763"/>
        <end position="772"/>
    </location>
</feature>
<feature type="compositionally biased region" description="Basic and acidic residues" evidence="7">
    <location>
        <begin position="953"/>
        <end position="964"/>
    </location>
</feature>
<feature type="region of interest" description="Disordered" evidence="7">
    <location>
        <begin position="942"/>
        <end position="1188"/>
    </location>
</feature>
<dbReference type="EMBL" id="JBBPHU010000009">
    <property type="protein sequence ID" value="KAK7514047.1"/>
    <property type="molecule type" value="Genomic_DNA"/>
</dbReference>
<comment type="caution">
    <text evidence="10">The sequence shown here is derived from an EMBL/GenBank/DDBJ whole genome shotgun (WGS) entry which is preliminary data.</text>
</comment>
<comment type="similarity">
    <text evidence="2">Belongs to the transient receptor potential (TRP) ion channel family.</text>
</comment>
<feature type="transmembrane region" description="Helical" evidence="8">
    <location>
        <begin position="447"/>
        <end position="470"/>
    </location>
</feature>
<feature type="compositionally biased region" description="Polar residues" evidence="7">
    <location>
        <begin position="1039"/>
        <end position="1054"/>
    </location>
</feature>
<sequence length="1188" mass="127814">MEPVAPSPPTSHASHSNEDLLHQLASSAPVPSSSVSHVPSRQPASPRPRARRKMHCLVHDSTMLTLLVLLCLYSRAVNAAFIVFDNCLDPSIVNSNPKQLQFTPYFFNARFNTSAPDHNLNVTIYGNVSGQATEGTLPSADNTSYWTNPNDTFGKIVDLSVSNNKLTTLFAKSQVLSYTPFDEASRFCEATVNTTCPIGPAFYMNRSNPYDLPAFTVAHNFYSTYAFSTLATTIRIQSGDAGAPDLACISANITPDLGSTIANALCFVTVAILVFVAAATVFAAMYSPWGSSDPFRWTSNYGRDEDLLRLVTPGFGDCLAYIQFVVLAGSLNLAYPGFYQPVVSQASWSSLLFNESFVSHGTGSYRSLMDGIYAINGTYGLSRLGELVGMREDSDIWATMAVWYLGLTVAAVLLCQGWFMLRWLKRFLTNTQEEDLRSKNAPFSTGIIVRMTFNYFLLPIVALSFFQLVVATDSPASVVAMAVVLLFAVIGFAAWIFRLIFTTKPRAYLFDDLPTVLMYGPLYNTYSDDAAPFAFIPVLLSFVRGVAIGAIQPSGIAQLIILAICEVIYILTLHAFRPFQAPTSMNAYHTFFSIIRLVTTLLMVAFVPNLGVSESSKGWLGYVILILHAIVLIFGFLLNAVQTIIEVGARLAGAGDTRGGLTKVFGKRQLSRRHRKQRSSLNSTATMLAGEEGKSAHLVGGRASRSRSLSASSTVLLGRAGVDGRISGVFDRFSQGGEISLGKASPELGASGGMATPHSFLPSGSASTAAGSRRITLAGAPTVLGSSDPYYRPPRPRKEQNPAAYTPGARSRASWGSGDWSNRFPEGAENADAGEGPSLAQTGGNLTPAYLRNLRDDSDPNVNETRRPITDYAVRESDFYYGVTRGPPLAEGVPTRKLKTGPADPMGPVASAGSWFKSLFGGKRKDRGKGFEVVRSTRAPRMMALEEDDENIGDVRREPYRDDPDTTAGANRNSTSSSGSSTRSSENHPPARGRDIAERQNLIGDESDPFDLDDPRASGMAPSSAPVETAGGIELPTRMASNASSRLSTGTSVHTAPEIPRKSSKRQSSYGENQLTEIAQEQSGTTDYLRPSTAERVPSLPFGSSEPSPSPERSAASSIGGGEAYSEGGQGSTTARQGASSRGSERPMSTGYVHQHKASDSIQPGMYNAGTHLESAAEFVQDSSSPRR</sequence>
<evidence type="ECO:0000256" key="8">
    <source>
        <dbReference type="SAM" id="Phobius"/>
    </source>
</evidence>
<evidence type="ECO:0000256" key="7">
    <source>
        <dbReference type="SAM" id="MobiDB-lite"/>
    </source>
</evidence>
<evidence type="ECO:0000259" key="9">
    <source>
        <dbReference type="SMART" id="SM01320"/>
    </source>
</evidence>
<evidence type="ECO:0000256" key="5">
    <source>
        <dbReference type="ARBA" id="ARBA00022989"/>
    </source>
</evidence>
<feature type="compositionally biased region" description="Gly residues" evidence="7">
    <location>
        <begin position="1119"/>
        <end position="1131"/>
    </location>
</feature>
<protein>
    <recommendedName>
        <fullName evidence="9">ML-like domain-containing protein</fullName>
    </recommendedName>
</protein>
<dbReference type="InterPro" id="IPR040241">
    <property type="entry name" value="TRP_Flc/Pkd2-like"/>
</dbReference>
<keyword evidence="6 8" id="KW-0472">Membrane</keyword>
<feature type="transmembrane region" description="Helical" evidence="8">
    <location>
        <begin position="588"/>
        <end position="607"/>
    </location>
</feature>
<feature type="compositionally biased region" description="Polar residues" evidence="7">
    <location>
        <begin position="1133"/>
        <end position="1142"/>
    </location>
</feature>
<feature type="compositionally biased region" description="Low complexity" evidence="7">
    <location>
        <begin position="1098"/>
        <end position="1118"/>
    </location>
</feature>
<keyword evidence="3 8" id="KW-0812">Transmembrane</keyword>
<feature type="transmembrane region" description="Helical" evidence="8">
    <location>
        <begin position="61"/>
        <end position="84"/>
    </location>
</feature>
<feature type="transmembrane region" description="Helical" evidence="8">
    <location>
        <begin position="476"/>
        <end position="497"/>
    </location>
</feature>
<feature type="domain" description="ML-like" evidence="9">
    <location>
        <begin position="77"/>
        <end position="260"/>
    </location>
</feature>
<keyword evidence="11" id="KW-1185">Reference proteome</keyword>
<reference evidence="10 11" key="1">
    <citation type="submission" date="2024-04" db="EMBL/GenBank/DDBJ databases">
        <title>Phyllosticta paracitricarpa is synonymous to the EU quarantine fungus P. citricarpa based on phylogenomic analyses.</title>
        <authorList>
            <consortium name="Lawrence Berkeley National Laboratory"/>
            <person name="Van Ingen-Buijs V.A."/>
            <person name="Van Westerhoven A.C."/>
            <person name="Haridas S."/>
            <person name="Skiadas P."/>
            <person name="Martin F."/>
            <person name="Groenewald J.Z."/>
            <person name="Crous P.W."/>
            <person name="Seidl M.F."/>
        </authorList>
    </citation>
    <scope>NUCLEOTIDE SEQUENCE [LARGE SCALE GENOMIC DNA]</scope>
    <source>
        <strain evidence="10 11">CBS 123371</strain>
    </source>
</reference>
<evidence type="ECO:0000256" key="6">
    <source>
        <dbReference type="ARBA" id="ARBA00023136"/>
    </source>
</evidence>
<dbReference type="Proteomes" id="UP001363622">
    <property type="component" value="Unassembled WGS sequence"/>
</dbReference>
<dbReference type="Pfam" id="PF14558">
    <property type="entry name" value="TRP_N"/>
    <property type="match status" value="1"/>
</dbReference>
<feature type="compositionally biased region" description="Low complexity" evidence="7">
    <location>
        <begin position="966"/>
        <end position="984"/>
    </location>
</feature>
<evidence type="ECO:0000256" key="1">
    <source>
        <dbReference type="ARBA" id="ARBA00004141"/>
    </source>
</evidence>
<dbReference type="InterPro" id="IPR010308">
    <property type="entry name" value="TRP_C"/>
</dbReference>
<organism evidence="10 11">
    <name type="scientific">Phyllosticta citriasiana</name>
    <dbReference type="NCBI Taxonomy" id="595635"/>
    <lineage>
        <taxon>Eukaryota</taxon>
        <taxon>Fungi</taxon>
        <taxon>Dikarya</taxon>
        <taxon>Ascomycota</taxon>
        <taxon>Pezizomycotina</taxon>
        <taxon>Dothideomycetes</taxon>
        <taxon>Dothideomycetes incertae sedis</taxon>
        <taxon>Botryosphaeriales</taxon>
        <taxon>Phyllostictaceae</taxon>
        <taxon>Phyllosticta</taxon>
    </lineage>
</organism>
<evidence type="ECO:0000256" key="3">
    <source>
        <dbReference type="ARBA" id="ARBA00022692"/>
    </source>
</evidence>
<evidence type="ECO:0000256" key="4">
    <source>
        <dbReference type="ARBA" id="ARBA00022729"/>
    </source>
</evidence>
<dbReference type="SMART" id="SM01320">
    <property type="entry name" value="TRP_N"/>
    <property type="match status" value="1"/>
</dbReference>